<keyword evidence="5" id="KW-0862">Zinc</keyword>
<evidence type="ECO:0000256" key="9">
    <source>
        <dbReference type="SAM" id="Phobius"/>
    </source>
</evidence>
<dbReference type="CDD" id="cd08662">
    <property type="entry name" value="M13"/>
    <property type="match status" value="1"/>
</dbReference>
<keyword evidence="4" id="KW-0378">Hydrolase</keyword>
<dbReference type="Pfam" id="PF01431">
    <property type="entry name" value="Peptidase_M13"/>
    <property type="match status" value="1"/>
</dbReference>
<keyword evidence="9" id="KW-1133">Transmembrane helix</keyword>
<protein>
    <submittedName>
        <fullName evidence="12">Uncharacterized protein</fullName>
    </submittedName>
</protein>
<dbReference type="OrthoDB" id="6475849at2759"/>
<dbReference type="GO" id="GO:0004222">
    <property type="term" value="F:metalloendopeptidase activity"/>
    <property type="evidence" value="ECO:0007669"/>
    <property type="project" value="InterPro"/>
</dbReference>
<feature type="transmembrane region" description="Helical" evidence="9">
    <location>
        <begin position="40"/>
        <end position="60"/>
    </location>
</feature>
<dbReference type="Pfam" id="PF05649">
    <property type="entry name" value="Peptidase_M13_N"/>
    <property type="match status" value="1"/>
</dbReference>
<dbReference type="Gene3D" id="3.40.390.10">
    <property type="entry name" value="Collagenase (Catalytic Domain)"/>
    <property type="match status" value="1"/>
</dbReference>
<keyword evidence="13" id="KW-1185">Reference proteome</keyword>
<dbReference type="GeneID" id="136813625"/>
<feature type="domain" description="Peptidase M13 C-terminal" evidence="10">
    <location>
        <begin position="568"/>
        <end position="775"/>
    </location>
</feature>
<sequence length="798" mass="91787">MPALQDLDFDRFTKSSSYVGGQDYKKLQREESNTTNRRRWSVFAVGSISMLLLCAVVLIIRTDQRENSFDELVTTGGAVRRNFLAGAAKMNGAKCDTAECKKVAKYIKNSLDTTVDPCQDFYKFSCGNWIKNNPIPKTSSSFSTFSKLNRKVEKQLKKILEPSSKDKIPTSFMYKKAKNYYESCKDMKAINALKATPLIDLINAIGGWAMGGKGVKFDLKNYDVMKIIKDIHKDFTSSGGPLFSVHVSDDPKHTNKHIIEVDQAGPSLSRELYMTDSPDSRKTINGYRQYLEDVATLLKCKNVKKLANQTIEFERQLATISVPDDIKQKSWFNKIKLKELMQKAPDYDWMSHINYVFQGHNKKVNPNSYIVVPAMPYLKKMMTIIKHTEKEVLSTYIVWSIIQDEIPYLSQKFLNIRKKYKENVLGTKGLRKRWKTCVAYTNEYLGEGLAETYVDHHFPKSKKTYIENMISNIRTAFIANVKTLSWMDNETKCGVKDKAESMIDRVGYPSYLRNNTRFKIKYGKLDINDKEFFKNRLNIIKFAHQRMLNKINEEVDKIEWSMDPQTVNALYNFNINGMIIPAGILQPPFLHGDQGLSAAMAYGAIGAILGHEMSHGFDNTGRQFDKYGEMNDWWTKSSKEKFNNRTKCMIDQYNQYQVAGGHHVNGKLTLGENIADNGGFKTSLRAYYDWLKKNEDKERTFEGLEYDNHQLFHISFGQAYCSISRPNEEYLATLNDRHTEERFRVIGTLSNSEEFAKAFKCKQGSRMNPKKKCSVWVNEAKLKSKKSKGKDQKMTCNF</sequence>
<dbReference type="InterPro" id="IPR008753">
    <property type="entry name" value="Peptidase_M13_N"/>
</dbReference>
<dbReference type="Proteomes" id="UP000594262">
    <property type="component" value="Unplaced"/>
</dbReference>
<evidence type="ECO:0000256" key="4">
    <source>
        <dbReference type="ARBA" id="ARBA00022801"/>
    </source>
</evidence>
<dbReference type="Gene3D" id="1.10.1380.10">
    <property type="entry name" value="Neutral endopeptidase , domain2"/>
    <property type="match status" value="1"/>
</dbReference>
<evidence type="ECO:0000259" key="11">
    <source>
        <dbReference type="Pfam" id="PF05649"/>
    </source>
</evidence>
<dbReference type="GO" id="GO:0016485">
    <property type="term" value="P:protein processing"/>
    <property type="evidence" value="ECO:0007669"/>
    <property type="project" value="TreeGrafter"/>
</dbReference>
<evidence type="ECO:0000256" key="2">
    <source>
        <dbReference type="ARBA" id="ARBA00022670"/>
    </source>
</evidence>
<keyword evidence="7" id="KW-1015">Disulfide bond</keyword>
<dbReference type="SUPFAM" id="SSF55486">
    <property type="entry name" value="Metalloproteases ('zincins'), catalytic domain"/>
    <property type="match status" value="1"/>
</dbReference>
<accession>A0A7M6DNV1</accession>
<keyword evidence="6" id="KW-0482">Metalloprotease</keyword>
<dbReference type="GO" id="GO:0005886">
    <property type="term" value="C:plasma membrane"/>
    <property type="evidence" value="ECO:0007669"/>
    <property type="project" value="TreeGrafter"/>
</dbReference>
<keyword evidence="9" id="KW-0812">Transmembrane</keyword>
<evidence type="ECO:0000259" key="10">
    <source>
        <dbReference type="Pfam" id="PF01431"/>
    </source>
</evidence>
<dbReference type="FunFam" id="3.40.390.10:FF:000076">
    <property type="entry name" value="membrane metallo-endopeptidase-like 1"/>
    <property type="match status" value="1"/>
</dbReference>
<dbReference type="PROSITE" id="PS51885">
    <property type="entry name" value="NEPRILYSIN"/>
    <property type="match status" value="1"/>
</dbReference>
<evidence type="ECO:0000256" key="5">
    <source>
        <dbReference type="ARBA" id="ARBA00022833"/>
    </source>
</evidence>
<keyword evidence="8" id="KW-0325">Glycoprotein</keyword>
<evidence type="ECO:0000256" key="3">
    <source>
        <dbReference type="ARBA" id="ARBA00022723"/>
    </source>
</evidence>
<dbReference type="RefSeq" id="XP_066926232.1">
    <property type="nucleotide sequence ID" value="XM_067070131.1"/>
</dbReference>
<organism evidence="12 13">
    <name type="scientific">Clytia hemisphaerica</name>
    <dbReference type="NCBI Taxonomy" id="252671"/>
    <lineage>
        <taxon>Eukaryota</taxon>
        <taxon>Metazoa</taxon>
        <taxon>Cnidaria</taxon>
        <taxon>Hydrozoa</taxon>
        <taxon>Hydroidolina</taxon>
        <taxon>Leptothecata</taxon>
        <taxon>Obeliida</taxon>
        <taxon>Clytiidae</taxon>
        <taxon>Clytia</taxon>
    </lineage>
</organism>
<dbReference type="EnsemblMetazoa" id="CLYHEMT018795.1">
    <property type="protein sequence ID" value="CLYHEMP018795.1"/>
    <property type="gene ID" value="CLYHEMG018795"/>
</dbReference>
<dbReference type="PANTHER" id="PTHR11733">
    <property type="entry name" value="ZINC METALLOPROTEASE FAMILY M13 NEPRILYSIN-RELATED"/>
    <property type="match status" value="1"/>
</dbReference>
<reference evidence="12" key="1">
    <citation type="submission" date="2021-01" db="UniProtKB">
        <authorList>
            <consortium name="EnsemblMetazoa"/>
        </authorList>
    </citation>
    <scope>IDENTIFICATION</scope>
</reference>
<keyword evidence="2" id="KW-0645">Protease</keyword>
<dbReference type="InterPro" id="IPR000718">
    <property type="entry name" value="Peptidase_M13"/>
</dbReference>
<name>A0A7M6DNV1_9CNID</name>
<comment type="cofactor">
    <cofactor evidence="1">
        <name>Zn(2+)</name>
        <dbReference type="ChEBI" id="CHEBI:29105"/>
    </cofactor>
</comment>
<dbReference type="AlphaFoldDB" id="A0A7M6DNV1"/>
<dbReference type="InterPro" id="IPR018497">
    <property type="entry name" value="Peptidase_M13_C"/>
</dbReference>
<evidence type="ECO:0000313" key="13">
    <source>
        <dbReference type="Proteomes" id="UP000594262"/>
    </source>
</evidence>
<dbReference type="PANTHER" id="PTHR11733:SF240">
    <property type="entry name" value="GH14155P-RELATED"/>
    <property type="match status" value="1"/>
</dbReference>
<dbReference type="InterPro" id="IPR042089">
    <property type="entry name" value="Peptidase_M13_dom_2"/>
</dbReference>
<evidence type="ECO:0000313" key="12">
    <source>
        <dbReference type="EnsemblMetazoa" id="CLYHEMP018795.1"/>
    </source>
</evidence>
<evidence type="ECO:0000256" key="8">
    <source>
        <dbReference type="ARBA" id="ARBA00023180"/>
    </source>
</evidence>
<keyword evidence="9" id="KW-0472">Membrane</keyword>
<proteinExistence type="predicted"/>
<evidence type="ECO:0000256" key="7">
    <source>
        <dbReference type="ARBA" id="ARBA00023157"/>
    </source>
</evidence>
<feature type="domain" description="Peptidase M13 N-terminal" evidence="11">
    <location>
        <begin position="117"/>
        <end position="509"/>
    </location>
</feature>
<keyword evidence="3" id="KW-0479">Metal-binding</keyword>
<evidence type="ECO:0000256" key="6">
    <source>
        <dbReference type="ARBA" id="ARBA00023049"/>
    </source>
</evidence>
<evidence type="ECO:0000256" key="1">
    <source>
        <dbReference type="ARBA" id="ARBA00001947"/>
    </source>
</evidence>
<dbReference type="InterPro" id="IPR024079">
    <property type="entry name" value="MetalloPept_cat_dom_sf"/>
</dbReference>
<dbReference type="GO" id="GO:0046872">
    <property type="term" value="F:metal ion binding"/>
    <property type="evidence" value="ECO:0007669"/>
    <property type="project" value="UniProtKB-KW"/>
</dbReference>
<dbReference type="PRINTS" id="PR00786">
    <property type="entry name" value="NEPRILYSIN"/>
</dbReference>